<gene>
    <name evidence="1" type="ORF">ENJ42_02275</name>
</gene>
<dbReference type="PANTHER" id="PTHR12910">
    <property type="entry name" value="NADH-UBIQUINONE OXIDOREDUCTASE SUBUNIT B17.2"/>
    <property type="match status" value="1"/>
</dbReference>
<proteinExistence type="predicted"/>
<name>A0A7C5QVD8_9PROT</name>
<dbReference type="InterPro" id="IPR007763">
    <property type="entry name" value="NDUFA12"/>
</dbReference>
<protein>
    <submittedName>
        <fullName evidence="1">NADH:ubiquinone oxidoreductase subunit NDUFA12</fullName>
    </submittedName>
</protein>
<dbReference type="AlphaFoldDB" id="A0A7C5QVD8"/>
<dbReference type="Proteomes" id="UP000885830">
    <property type="component" value="Unassembled WGS sequence"/>
</dbReference>
<reference evidence="1" key="1">
    <citation type="journal article" date="2020" name="mSystems">
        <title>Genome- and Community-Level Interaction Insights into Carbon Utilization and Element Cycling Functions of Hydrothermarchaeota in Hydrothermal Sediment.</title>
        <authorList>
            <person name="Zhou Z."/>
            <person name="Liu Y."/>
            <person name="Xu W."/>
            <person name="Pan J."/>
            <person name="Luo Z.H."/>
            <person name="Li M."/>
        </authorList>
    </citation>
    <scope>NUCLEOTIDE SEQUENCE [LARGE SCALE GENOMIC DNA]</scope>
    <source>
        <strain evidence="1">HyVt-485</strain>
    </source>
</reference>
<dbReference type="PANTHER" id="PTHR12910:SF2">
    <property type="entry name" value="NADH DEHYDROGENASE [UBIQUINONE] 1 ALPHA SUBCOMPLEX SUBUNIT 12"/>
    <property type="match status" value="1"/>
</dbReference>
<dbReference type="Pfam" id="PF05071">
    <property type="entry name" value="NDUFA12"/>
    <property type="match status" value="1"/>
</dbReference>
<evidence type="ECO:0000313" key="1">
    <source>
        <dbReference type="EMBL" id="HHL42418.1"/>
    </source>
</evidence>
<dbReference type="EMBL" id="DRMJ01000110">
    <property type="protein sequence ID" value="HHL42418.1"/>
    <property type="molecule type" value="Genomic_DNA"/>
</dbReference>
<dbReference type="NCBIfam" id="NF006040">
    <property type="entry name" value="PRK08183.1"/>
    <property type="match status" value="1"/>
</dbReference>
<dbReference type="GO" id="GO:0006979">
    <property type="term" value="P:response to oxidative stress"/>
    <property type="evidence" value="ECO:0007669"/>
    <property type="project" value="TreeGrafter"/>
</dbReference>
<sequence length="132" mass="15798">MKFIKRLFAWWDGATLGTLLAVKRRAEFVHEDEFGNRYYEERKVSYDGRKRRWVTYKGYADASRVPPEWHGWLHHMYDRRPNEEPLPTKPYEKPYQPNLTGTVYAYRPKGSLWRGGKRPKVASDYEAWTPDA</sequence>
<comment type="caution">
    <text evidence="1">The sequence shown here is derived from an EMBL/GenBank/DDBJ whole genome shotgun (WGS) entry which is preliminary data.</text>
</comment>
<organism evidence="1">
    <name type="scientific">Hellea balneolensis</name>
    <dbReference type="NCBI Taxonomy" id="287478"/>
    <lineage>
        <taxon>Bacteria</taxon>
        <taxon>Pseudomonadati</taxon>
        <taxon>Pseudomonadota</taxon>
        <taxon>Alphaproteobacteria</taxon>
        <taxon>Maricaulales</taxon>
        <taxon>Robiginitomaculaceae</taxon>
        <taxon>Hellea</taxon>
    </lineage>
</organism>
<dbReference type="GO" id="GO:0045271">
    <property type="term" value="C:respiratory chain complex I"/>
    <property type="evidence" value="ECO:0007669"/>
    <property type="project" value="InterPro"/>
</dbReference>
<accession>A0A7C5QVD8</accession>